<dbReference type="InterPro" id="IPR013494">
    <property type="entry name" value="CHP02678"/>
</dbReference>
<protein>
    <submittedName>
        <fullName evidence="1">Uncharacterized protein (TIGR02678 family)</fullName>
    </submittedName>
</protein>
<dbReference type="Proteomes" id="UP001225356">
    <property type="component" value="Unassembled WGS sequence"/>
</dbReference>
<evidence type="ECO:0000313" key="1">
    <source>
        <dbReference type="EMBL" id="MDP9842054.1"/>
    </source>
</evidence>
<accession>A0ABT9Q5N9</accession>
<name>A0ABT9Q5N9_9ACTN</name>
<dbReference type="Pfam" id="PF09661">
    <property type="entry name" value="DUF2398"/>
    <property type="match status" value="1"/>
</dbReference>
<reference evidence="1 2" key="1">
    <citation type="submission" date="2023-07" db="EMBL/GenBank/DDBJ databases">
        <title>Sequencing the genomes of 1000 actinobacteria strains.</title>
        <authorList>
            <person name="Klenk H.-P."/>
        </authorList>
    </citation>
    <scope>NUCLEOTIDE SEQUENCE [LARGE SCALE GENOMIC DNA]</scope>
    <source>
        <strain evidence="1 2">DSM 46740</strain>
    </source>
</reference>
<gene>
    <name evidence="1" type="ORF">J2853_001265</name>
</gene>
<comment type="caution">
    <text evidence="1">The sequence shown here is derived from an EMBL/GenBank/DDBJ whole genome shotgun (WGS) entry which is preliminary data.</text>
</comment>
<dbReference type="EMBL" id="JAUSQU010000001">
    <property type="protein sequence ID" value="MDP9842054.1"/>
    <property type="molecule type" value="Genomic_DNA"/>
</dbReference>
<dbReference type="RefSeq" id="WP_307555888.1">
    <property type="nucleotide sequence ID" value="NZ_JAUSQU010000001.1"/>
</dbReference>
<evidence type="ECO:0000313" key="2">
    <source>
        <dbReference type="Proteomes" id="UP001225356"/>
    </source>
</evidence>
<proteinExistence type="predicted"/>
<sequence length="449" mass="48863">MAEPQAAADVQIGDLGAYQDAVRLVLTSDLITVVHPRPGMLDRVLPWADQLTRDFRELFGYTLIATTHQVRLIRRLDTLNPSRVKIFTNRAGRAFDRRRLAYLCLVLGSFQRSRVEISLADLVRLFGPVANSIEGLGFDPVVPGHKGAVVDVLGWLVERGALRLSDGSAEAWARGDGGDADALYDIDHDICATIFRPARPVQHLTSAAGLLEGWGGSAERRARRLLLEQPVVYYADLDAETAAVLRRDDVVENLARLTGLVVERRAEGVLLADPGGRFTDRPFPGRGGVVNRAAGLLLARFADVLEEPGALGAVEPPAEADLQQDLLLRIDSALPRAGVVHDLAWSSAERAPAPPQRPERLVLVERHRLEILIEELYEQFGAASFTGAWQQDPLGLLDAALLLLTDLRLVRPVPGGVLLLPAAVRYRNITLAIPAPPEGQLDVFEGGSV</sequence>
<organism evidence="1 2">
    <name type="scientific">Streptosporangium lutulentum</name>
    <dbReference type="NCBI Taxonomy" id="1461250"/>
    <lineage>
        <taxon>Bacteria</taxon>
        <taxon>Bacillati</taxon>
        <taxon>Actinomycetota</taxon>
        <taxon>Actinomycetes</taxon>
        <taxon>Streptosporangiales</taxon>
        <taxon>Streptosporangiaceae</taxon>
        <taxon>Streptosporangium</taxon>
    </lineage>
</organism>
<keyword evidence="2" id="KW-1185">Reference proteome</keyword>